<dbReference type="EMBL" id="ML987193">
    <property type="protein sequence ID" value="KAF2251559.1"/>
    <property type="molecule type" value="Genomic_DNA"/>
</dbReference>
<keyword evidence="1" id="KW-0472">Membrane</keyword>
<dbReference type="RefSeq" id="XP_033686563.1">
    <property type="nucleotide sequence ID" value="XM_033826741.1"/>
</dbReference>
<sequence>MDKPRLSDTIPKDENKNLPTMRFAINLIALCFALVGVNTEAVQDGCPKEDYACLDVINSSQCIEQLVIEHQAPVTKEAMVKCVEYEGTATNMPGASKSRPTG</sequence>
<reference evidence="2" key="1">
    <citation type="journal article" date="2020" name="Stud. Mycol.">
        <title>101 Dothideomycetes genomes: a test case for predicting lifestyles and emergence of pathogens.</title>
        <authorList>
            <person name="Haridas S."/>
            <person name="Albert R."/>
            <person name="Binder M."/>
            <person name="Bloem J."/>
            <person name="Labutti K."/>
            <person name="Salamov A."/>
            <person name="Andreopoulos B."/>
            <person name="Baker S."/>
            <person name="Barry K."/>
            <person name="Bills G."/>
            <person name="Bluhm B."/>
            <person name="Cannon C."/>
            <person name="Castanera R."/>
            <person name="Culley D."/>
            <person name="Daum C."/>
            <person name="Ezra D."/>
            <person name="Gonzalez J."/>
            <person name="Henrissat B."/>
            <person name="Kuo A."/>
            <person name="Liang C."/>
            <person name="Lipzen A."/>
            <person name="Lutzoni F."/>
            <person name="Magnuson J."/>
            <person name="Mondo S."/>
            <person name="Nolan M."/>
            <person name="Ohm R."/>
            <person name="Pangilinan J."/>
            <person name="Park H.-J."/>
            <person name="Ramirez L."/>
            <person name="Alfaro M."/>
            <person name="Sun H."/>
            <person name="Tritt A."/>
            <person name="Yoshinaga Y."/>
            <person name="Zwiers L.-H."/>
            <person name="Turgeon B."/>
            <person name="Goodwin S."/>
            <person name="Spatafora J."/>
            <person name="Crous P."/>
            <person name="Grigoriev I."/>
        </authorList>
    </citation>
    <scope>NUCLEOTIDE SEQUENCE</scope>
    <source>
        <strain evidence="2">CBS 122368</strain>
    </source>
</reference>
<keyword evidence="3" id="KW-1185">Reference proteome</keyword>
<feature type="transmembrane region" description="Helical" evidence="1">
    <location>
        <begin position="21"/>
        <end position="39"/>
    </location>
</feature>
<dbReference type="OrthoDB" id="4588160at2759"/>
<evidence type="ECO:0000256" key="1">
    <source>
        <dbReference type="SAM" id="Phobius"/>
    </source>
</evidence>
<dbReference type="Proteomes" id="UP000800094">
    <property type="component" value="Unassembled WGS sequence"/>
</dbReference>
<name>A0A6A6IMU5_9PLEO</name>
<accession>A0A6A6IMU5</accession>
<evidence type="ECO:0000313" key="3">
    <source>
        <dbReference type="Proteomes" id="UP000800094"/>
    </source>
</evidence>
<dbReference type="GeneID" id="54580071"/>
<organism evidence="2 3">
    <name type="scientific">Trematosphaeria pertusa</name>
    <dbReference type="NCBI Taxonomy" id="390896"/>
    <lineage>
        <taxon>Eukaryota</taxon>
        <taxon>Fungi</taxon>
        <taxon>Dikarya</taxon>
        <taxon>Ascomycota</taxon>
        <taxon>Pezizomycotina</taxon>
        <taxon>Dothideomycetes</taxon>
        <taxon>Pleosporomycetidae</taxon>
        <taxon>Pleosporales</taxon>
        <taxon>Massarineae</taxon>
        <taxon>Trematosphaeriaceae</taxon>
        <taxon>Trematosphaeria</taxon>
    </lineage>
</organism>
<dbReference type="AlphaFoldDB" id="A0A6A6IMU5"/>
<keyword evidence="1" id="KW-1133">Transmembrane helix</keyword>
<keyword evidence="1" id="KW-0812">Transmembrane</keyword>
<gene>
    <name evidence="2" type="ORF">BU26DRAFT_504054</name>
</gene>
<evidence type="ECO:0000313" key="2">
    <source>
        <dbReference type="EMBL" id="KAF2251559.1"/>
    </source>
</evidence>
<protein>
    <submittedName>
        <fullName evidence="2">Uncharacterized protein</fullName>
    </submittedName>
</protein>
<proteinExistence type="predicted"/>